<evidence type="ECO:0000313" key="1">
    <source>
        <dbReference type="EMBL" id="CAE0821916.1"/>
    </source>
</evidence>
<proteinExistence type="predicted"/>
<accession>A0A7S4LDB0</accession>
<dbReference type="AlphaFoldDB" id="A0A7S4LDB0"/>
<dbReference type="EMBL" id="HBJA01095583">
    <property type="protein sequence ID" value="CAE0821916.1"/>
    <property type="molecule type" value="Transcribed_RNA"/>
</dbReference>
<reference evidence="1" key="1">
    <citation type="submission" date="2021-01" db="EMBL/GenBank/DDBJ databases">
        <authorList>
            <person name="Corre E."/>
            <person name="Pelletier E."/>
            <person name="Niang G."/>
            <person name="Scheremetjew M."/>
            <person name="Finn R."/>
            <person name="Kale V."/>
            <person name="Holt S."/>
            <person name="Cochrane G."/>
            <person name="Meng A."/>
            <person name="Brown T."/>
            <person name="Cohen L."/>
        </authorList>
    </citation>
    <scope>NUCLEOTIDE SEQUENCE</scope>
    <source>
        <strain evidence="1">CCMP1594</strain>
    </source>
</reference>
<sequence length="103" mass="10885">MKQPVKWLIYNNKIQPKGSLLCGQGAGVISGPCHPGLPSPNGAMLEVHLAAHPVHSTHSTMPLWVQQVIVMMAPIGWKKSAQCHGHRGGEWAKAGAGLSGIAH</sequence>
<name>A0A7S4LDB0_9EUGL</name>
<protein>
    <submittedName>
        <fullName evidence="1">Uncharacterized protein</fullName>
    </submittedName>
</protein>
<organism evidence="1">
    <name type="scientific">Eutreptiella gymnastica</name>
    <dbReference type="NCBI Taxonomy" id="73025"/>
    <lineage>
        <taxon>Eukaryota</taxon>
        <taxon>Discoba</taxon>
        <taxon>Euglenozoa</taxon>
        <taxon>Euglenida</taxon>
        <taxon>Spirocuta</taxon>
        <taxon>Euglenophyceae</taxon>
        <taxon>Eutreptiales</taxon>
        <taxon>Eutreptiaceae</taxon>
        <taxon>Eutreptiella</taxon>
    </lineage>
</organism>
<gene>
    <name evidence="1" type="ORF">EGYM00163_LOCUS33109</name>
</gene>